<organism evidence="2">
    <name type="scientific">Ralstonia solanacearum</name>
    <name type="common">Pseudomonas solanacearum</name>
    <dbReference type="NCBI Taxonomy" id="305"/>
    <lineage>
        <taxon>Bacteria</taxon>
        <taxon>Pseudomonadati</taxon>
        <taxon>Pseudomonadota</taxon>
        <taxon>Betaproteobacteria</taxon>
        <taxon>Burkholderiales</taxon>
        <taxon>Burkholderiaceae</taxon>
        <taxon>Ralstonia</taxon>
        <taxon>Ralstonia solanacearum species complex</taxon>
    </lineage>
</organism>
<accession>A0A0S4UHC8</accession>
<evidence type="ECO:0000256" key="1">
    <source>
        <dbReference type="SAM" id="Phobius"/>
    </source>
</evidence>
<dbReference type="AlphaFoldDB" id="A0A0S4UHC8"/>
<gene>
    <name evidence="2" type="ORF">RUN1744_v1_70025</name>
    <name evidence="3" type="ORF">TF3108_v1_280025</name>
</gene>
<reference evidence="2" key="1">
    <citation type="submission" date="2015-10" db="EMBL/GenBank/DDBJ databases">
        <authorList>
            <person name="Gilbert D.G."/>
        </authorList>
    </citation>
    <scope>NUCLEOTIDE SEQUENCE</scope>
    <source>
        <strain evidence="2">Phyl III-seqv23</strain>
    </source>
</reference>
<feature type="transmembrane region" description="Helical" evidence="1">
    <location>
        <begin position="64"/>
        <end position="83"/>
    </location>
</feature>
<sequence length="182" mass="19764">MEPEARPGAAPSLPAAAAACSVQCFVFSRQYRRICLVARVLTGAAVLSVVFWVAVAWGGMLPSWAWYAIGMLAVTGLLPLIFARSPRSVELMWRTHLKDNGEPVSGAWCTGLVTGGAVQNVPLLWWWAPGERVLVLGVAQRWWCPRIFVLASPWFAAESLRRVRRLLRLGPPVSGGLASGVS</sequence>
<name>A0A0S4UHC8_RALSL</name>
<evidence type="ECO:0008006" key="4">
    <source>
        <dbReference type="Google" id="ProtNLM"/>
    </source>
</evidence>
<dbReference type="PROSITE" id="PS51257">
    <property type="entry name" value="PROKAR_LIPOPROTEIN"/>
    <property type="match status" value="1"/>
</dbReference>
<dbReference type="EMBL" id="LN899826">
    <property type="protein sequence ID" value="CUV39507.1"/>
    <property type="molecule type" value="Genomic_DNA"/>
</dbReference>
<proteinExistence type="predicted"/>
<evidence type="ECO:0000313" key="2">
    <source>
        <dbReference type="EMBL" id="CUV21640.1"/>
    </source>
</evidence>
<dbReference type="EMBL" id="LN899823">
    <property type="protein sequence ID" value="CUV21640.1"/>
    <property type="molecule type" value="Genomic_DNA"/>
</dbReference>
<keyword evidence="1" id="KW-0472">Membrane</keyword>
<protein>
    <recommendedName>
        <fullName evidence="4">Transmembrane protein</fullName>
    </recommendedName>
</protein>
<keyword evidence="1" id="KW-1133">Transmembrane helix</keyword>
<evidence type="ECO:0000313" key="3">
    <source>
        <dbReference type="EMBL" id="CUV39507.1"/>
    </source>
</evidence>
<feature type="transmembrane region" description="Helical" evidence="1">
    <location>
        <begin position="36"/>
        <end position="58"/>
    </location>
</feature>
<keyword evidence="1" id="KW-0812">Transmembrane</keyword>